<accession>A0A8J2NM83</accession>
<proteinExistence type="predicted"/>
<protein>
    <submittedName>
        <fullName evidence="1">Uncharacterized protein</fullName>
    </submittedName>
</protein>
<name>A0A8J2NM83_9HEXA</name>
<gene>
    <name evidence="1" type="ORF">AFUS01_LOCUS4505</name>
</gene>
<comment type="caution">
    <text evidence="1">The sequence shown here is derived from an EMBL/GenBank/DDBJ whole genome shotgun (WGS) entry which is preliminary data.</text>
</comment>
<feature type="non-terminal residue" evidence="1">
    <location>
        <position position="1"/>
    </location>
</feature>
<dbReference type="EMBL" id="CAJVCH010028135">
    <property type="protein sequence ID" value="CAG7703614.1"/>
    <property type="molecule type" value="Genomic_DNA"/>
</dbReference>
<reference evidence="1" key="1">
    <citation type="submission" date="2021-06" db="EMBL/GenBank/DDBJ databases">
        <authorList>
            <person name="Hodson N. C."/>
            <person name="Mongue J. A."/>
            <person name="Jaron S. K."/>
        </authorList>
    </citation>
    <scope>NUCLEOTIDE SEQUENCE</scope>
</reference>
<evidence type="ECO:0000313" key="2">
    <source>
        <dbReference type="Proteomes" id="UP000708208"/>
    </source>
</evidence>
<organism evidence="1 2">
    <name type="scientific">Allacma fusca</name>
    <dbReference type="NCBI Taxonomy" id="39272"/>
    <lineage>
        <taxon>Eukaryota</taxon>
        <taxon>Metazoa</taxon>
        <taxon>Ecdysozoa</taxon>
        <taxon>Arthropoda</taxon>
        <taxon>Hexapoda</taxon>
        <taxon>Collembola</taxon>
        <taxon>Symphypleona</taxon>
        <taxon>Sminthuridae</taxon>
        <taxon>Allacma</taxon>
    </lineage>
</organism>
<dbReference type="AlphaFoldDB" id="A0A8J2NM83"/>
<sequence>SPTALWVSDQGWFAVTNSEIEGNQPIRYSIDADTSVVEESFSKRMEFWD</sequence>
<dbReference type="Proteomes" id="UP000708208">
    <property type="component" value="Unassembled WGS sequence"/>
</dbReference>
<evidence type="ECO:0000313" key="1">
    <source>
        <dbReference type="EMBL" id="CAG7703614.1"/>
    </source>
</evidence>
<keyword evidence="2" id="KW-1185">Reference proteome</keyword>